<dbReference type="InterPro" id="IPR010275">
    <property type="entry name" value="MepK"/>
</dbReference>
<keyword evidence="6" id="KW-0378">Hydrolase</keyword>
<evidence type="ECO:0000256" key="7">
    <source>
        <dbReference type="ARBA" id="ARBA00022833"/>
    </source>
</evidence>
<dbReference type="GO" id="GO:0046872">
    <property type="term" value="F:metal ion binding"/>
    <property type="evidence" value="ECO:0007669"/>
    <property type="project" value="UniProtKB-KW"/>
</dbReference>
<evidence type="ECO:0000313" key="12">
    <source>
        <dbReference type="EMBL" id="OAM43546.1"/>
    </source>
</evidence>
<proteinExistence type="inferred from homology"/>
<accession>A0A1B6VZ97</accession>
<comment type="similarity">
    <text evidence="10">Belongs to the peptidase M15 family.</text>
</comment>
<dbReference type="Gene3D" id="3.30.1380.10">
    <property type="match status" value="1"/>
</dbReference>
<dbReference type="Pfam" id="PF05951">
    <property type="entry name" value="Peptidase_M15_2"/>
    <property type="match status" value="1"/>
</dbReference>
<gene>
    <name evidence="12" type="ORF">A7Q00_05105</name>
</gene>
<dbReference type="AlphaFoldDB" id="A0A1B6VZ97"/>
<evidence type="ECO:0000313" key="13">
    <source>
        <dbReference type="Proteomes" id="UP000077726"/>
    </source>
</evidence>
<dbReference type="SUPFAM" id="SSF55166">
    <property type="entry name" value="Hedgehog/DD-peptidase"/>
    <property type="match status" value="1"/>
</dbReference>
<dbReference type="RefSeq" id="WP_064089538.1">
    <property type="nucleotide sequence ID" value="NZ_CP171110.1"/>
</dbReference>
<evidence type="ECO:0000256" key="9">
    <source>
        <dbReference type="ARBA" id="ARBA00023316"/>
    </source>
</evidence>
<dbReference type="GO" id="GO:0008237">
    <property type="term" value="F:metallopeptidase activity"/>
    <property type="evidence" value="ECO:0007669"/>
    <property type="project" value="UniProtKB-KW"/>
</dbReference>
<evidence type="ECO:0000256" key="8">
    <source>
        <dbReference type="ARBA" id="ARBA00023049"/>
    </source>
</evidence>
<comment type="pathway">
    <text evidence="2">Cell wall biogenesis; cell wall polysaccharide biosynthesis.</text>
</comment>
<comment type="caution">
    <text evidence="12">The sequence shown here is derived from an EMBL/GenBank/DDBJ whole genome shotgun (WGS) entry which is preliminary data.</text>
</comment>
<keyword evidence="5" id="KW-0732">Signal</keyword>
<keyword evidence="13" id="KW-1185">Reference proteome</keyword>
<dbReference type="GO" id="GO:0071555">
    <property type="term" value="P:cell wall organization"/>
    <property type="evidence" value="ECO:0007669"/>
    <property type="project" value="UniProtKB-KW"/>
</dbReference>
<organism evidence="12 13">
    <name type="scientific">Eikenella halliae</name>
    <dbReference type="NCBI Taxonomy" id="1795832"/>
    <lineage>
        <taxon>Bacteria</taxon>
        <taxon>Pseudomonadati</taxon>
        <taxon>Pseudomonadota</taxon>
        <taxon>Betaproteobacteria</taxon>
        <taxon>Neisseriales</taxon>
        <taxon>Neisseriaceae</taxon>
        <taxon>Eikenella</taxon>
    </lineage>
</organism>
<dbReference type="PANTHER" id="PTHR37425:SF1">
    <property type="entry name" value="OUTER MEMBRANE PROTEIN"/>
    <property type="match status" value="1"/>
</dbReference>
<keyword evidence="7" id="KW-0862">Zinc</keyword>
<dbReference type="InterPro" id="IPR009045">
    <property type="entry name" value="Zn_M74/Hedgehog-like"/>
</dbReference>
<evidence type="ECO:0000256" key="2">
    <source>
        <dbReference type="ARBA" id="ARBA00004776"/>
    </source>
</evidence>
<dbReference type="EMBL" id="LXSQ01000013">
    <property type="protein sequence ID" value="OAM43546.1"/>
    <property type="molecule type" value="Genomic_DNA"/>
</dbReference>
<keyword evidence="9" id="KW-0961">Cell wall biogenesis/degradation</keyword>
<protein>
    <recommendedName>
        <fullName evidence="11">Murein endopeptidase K</fullName>
    </recommendedName>
</protein>
<keyword evidence="8" id="KW-0482">Metalloprotease</keyword>
<evidence type="ECO:0000256" key="6">
    <source>
        <dbReference type="ARBA" id="ARBA00022801"/>
    </source>
</evidence>
<reference evidence="13" key="1">
    <citation type="submission" date="2016-05" db="EMBL/GenBank/DDBJ databases">
        <title>Draft genome of Corynebacterium afermentans subsp. afermentans LCDC 88199T.</title>
        <authorList>
            <person name="Bernier A.-M."/>
            <person name="Bernard K."/>
        </authorList>
    </citation>
    <scope>NUCLEOTIDE SEQUENCE [LARGE SCALE GENOMIC DNA]</scope>
    <source>
        <strain evidence="13">NML130454</strain>
    </source>
</reference>
<dbReference type="PROSITE" id="PS51318">
    <property type="entry name" value="TAT"/>
    <property type="match status" value="1"/>
</dbReference>
<evidence type="ECO:0000256" key="1">
    <source>
        <dbReference type="ARBA" id="ARBA00001947"/>
    </source>
</evidence>
<dbReference type="STRING" id="1795832.A7Q00_05105"/>
<dbReference type="Proteomes" id="UP000077726">
    <property type="component" value="Unassembled WGS sequence"/>
</dbReference>
<comment type="cofactor">
    <cofactor evidence="1">
        <name>Zn(2+)</name>
        <dbReference type="ChEBI" id="CHEBI:29105"/>
    </cofactor>
</comment>
<keyword evidence="3" id="KW-0645">Protease</keyword>
<keyword evidence="4" id="KW-0479">Metal-binding</keyword>
<evidence type="ECO:0000256" key="4">
    <source>
        <dbReference type="ARBA" id="ARBA00022723"/>
    </source>
</evidence>
<evidence type="ECO:0000256" key="10">
    <source>
        <dbReference type="ARBA" id="ARBA00093448"/>
    </source>
</evidence>
<dbReference type="GO" id="GO:0006508">
    <property type="term" value="P:proteolysis"/>
    <property type="evidence" value="ECO:0007669"/>
    <property type="project" value="UniProtKB-KW"/>
</dbReference>
<name>A0A1B6VZ97_9NEIS</name>
<dbReference type="PANTHER" id="PTHR37425">
    <property type="match status" value="1"/>
</dbReference>
<dbReference type="InterPro" id="IPR006311">
    <property type="entry name" value="TAT_signal"/>
</dbReference>
<evidence type="ECO:0000256" key="5">
    <source>
        <dbReference type="ARBA" id="ARBA00022729"/>
    </source>
</evidence>
<sequence length="182" mass="20896">MDRRKFLQGAVGTLGAGMLGLPTIALADDNRFWLRDRKLSIYRPASGERQNVTFFKDGRYSQDGYRRLCWLFRDVVDGNAVIAMNISLFNLLFAQQQYLRDIGRSNPLLVLHSGYRTRRHNNTLEGAAKNSRHLVGDAADFHFRQATLEEVLALARRFRVGGIGTYSTFVHNDIGRYREWRG</sequence>
<evidence type="ECO:0000256" key="11">
    <source>
        <dbReference type="ARBA" id="ARBA00093666"/>
    </source>
</evidence>
<evidence type="ECO:0000256" key="3">
    <source>
        <dbReference type="ARBA" id="ARBA00022670"/>
    </source>
</evidence>